<keyword evidence="3" id="KW-0067">ATP-binding</keyword>
<organism evidence="5">
    <name type="scientific">Anopheles braziliensis</name>
    <dbReference type="NCBI Taxonomy" id="58242"/>
    <lineage>
        <taxon>Eukaryota</taxon>
        <taxon>Metazoa</taxon>
        <taxon>Ecdysozoa</taxon>
        <taxon>Arthropoda</taxon>
        <taxon>Hexapoda</taxon>
        <taxon>Insecta</taxon>
        <taxon>Pterygota</taxon>
        <taxon>Neoptera</taxon>
        <taxon>Endopterygota</taxon>
        <taxon>Diptera</taxon>
        <taxon>Nematocera</taxon>
        <taxon>Culicoidea</taxon>
        <taxon>Culicidae</taxon>
        <taxon>Anophelinae</taxon>
        <taxon>Anopheles</taxon>
    </lineage>
</organism>
<evidence type="ECO:0000259" key="4">
    <source>
        <dbReference type="SMART" id="SM00382"/>
    </source>
</evidence>
<dbReference type="InterPro" id="IPR027417">
    <property type="entry name" value="P-loop_NTPase"/>
</dbReference>
<dbReference type="PANTHER" id="PTHR23077">
    <property type="entry name" value="AAA-FAMILY ATPASE"/>
    <property type="match status" value="1"/>
</dbReference>
<keyword evidence="1" id="KW-0677">Repeat</keyword>
<dbReference type="InterPro" id="IPR003960">
    <property type="entry name" value="ATPase_AAA_CS"/>
</dbReference>
<proteinExistence type="predicted"/>
<dbReference type="GO" id="GO:0016887">
    <property type="term" value="F:ATP hydrolysis activity"/>
    <property type="evidence" value="ECO:0007669"/>
    <property type="project" value="InterPro"/>
</dbReference>
<feature type="domain" description="AAA+ ATPase" evidence="4">
    <location>
        <begin position="307"/>
        <end position="446"/>
    </location>
</feature>
<feature type="domain" description="AAA+ ATPase" evidence="4">
    <location>
        <begin position="566"/>
        <end position="706"/>
    </location>
</feature>
<dbReference type="AlphaFoldDB" id="A0A2M3Z7Y6"/>
<dbReference type="GO" id="GO:0005737">
    <property type="term" value="C:cytoplasm"/>
    <property type="evidence" value="ECO:0007669"/>
    <property type="project" value="TreeGrafter"/>
</dbReference>
<dbReference type="SMART" id="SM00382">
    <property type="entry name" value="AAA"/>
    <property type="match status" value="2"/>
</dbReference>
<dbReference type="GO" id="GO:0005524">
    <property type="term" value="F:ATP binding"/>
    <property type="evidence" value="ECO:0007669"/>
    <property type="project" value="UniProtKB-KW"/>
</dbReference>
<dbReference type="InterPro" id="IPR003959">
    <property type="entry name" value="ATPase_AAA_core"/>
</dbReference>
<dbReference type="SUPFAM" id="SSF52540">
    <property type="entry name" value="P-loop containing nucleoside triphosphate hydrolases"/>
    <property type="match status" value="2"/>
</dbReference>
<accession>A0A2M3Z7Y6</accession>
<dbReference type="InterPro" id="IPR041569">
    <property type="entry name" value="AAA_lid_3"/>
</dbReference>
<dbReference type="InterPro" id="IPR003593">
    <property type="entry name" value="AAA+_ATPase"/>
</dbReference>
<dbReference type="Pfam" id="PF17862">
    <property type="entry name" value="AAA_lid_3"/>
    <property type="match status" value="1"/>
</dbReference>
<dbReference type="InterPro" id="IPR050168">
    <property type="entry name" value="AAA_ATPase_domain"/>
</dbReference>
<reference evidence="5" key="1">
    <citation type="submission" date="2018-01" db="EMBL/GenBank/DDBJ databases">
        <title>An insight into the sialome of Amazonian anophelines.</title>
        <authorList>
            <person name="Ribeiro J.M."/>
            <person name="Scarpassa V."/>
            <person name="Calvo E."/>
        </authorList>
    </citation>
    <scope>NUCLEOTIDE SEQUENCE</scope>
    <source>
        <tissue evidence="5">Salivary glands</tissue>
    </source>
</reference>
<dbReference type="Gene3D" id="1.10.8.60">
    <property type="match status" value="2"/>
</dbReference>
<dbReference type="FunFam" id="1.10.8.60:FF:000178">
    <property type="entry name" value="CDC48/VCP homolog, AAA superfamily"/>
    <property type="match status" value="1"/>
</dbReference>
<dbReference type="CDD" id="cd19511">
    <property type="entry name" value="RecA-like_CDC48_r2-like"/>
    <property type="match status" value="1"/>
</dbReference>
<dbReference type="PANTHER" id="PTHR23077:SF27">
    <property type="entry name" value="ATPASE FAMILY GENE 2 PROTEIN HOMOLOG A"/>
    <property type="match status" value="1"/>
</dbReference>
<keyword evidence="2" id="KW-0547">Nucleotide-binding</keyword>
<evidence type="ECO:0000256" key="1">
    <source>
        <dbReference type="ARBA" id="ARBA00022737"/>
    </source>
</evidence>
<dbReference type="FunFam" id="3.40.50.300:FF:001602">
    <property type="entry name" value="Cell division cycle protein-like protein"/>
    <property type="match status" value="1"/>
</dbReference>
<dbReference type="FunFam" id="3.40.50.300:FF:000018">
    <property type="entry name" value="Cell division control 48"/>
    <property type="match status" value="1"/>
</dbReference>
<sequence>MAPKSASKKEKPLWWNCEKCQTYLPTSELPKHQEANCANVATLAGYVSGGDTFHCRKVEVGTLTTLEEVKRCTDAQRYRLVTMPLSVLRKLGLMLGDYVRISLSKDGATIGTIVRVVWPVEDRTGTKLALEALDEFASDNSNDLIASVAAIDPSNLEDAQEIGLRLEDPENQAKVFNKNGQFLLSCLKHQLQGSVVIRENRIALKICNKMFAFRIENVRIVTIGDGDTVSDQLSRMSLEDKGRMFVILRITKLTVLDDAQVEQQAHQNQRYALERIGALDGIISELRTLLDAAFGMHGEPRKRHGPVSRGVLLYGVSGVGKTMLVNALAAHYRCHVVRLNCSEVYSKFYGESEANVSRQFSEVFDVHPKPALVIVEELHNLCPKASSSDIGKRISQHFLNLLDSLHNSARGNRTLVIGTTDNVDNVNALLRRGGRLDYEFELPVPDATGRESILQRILSRTAHNLSSEQIRSIARITHGYVGADLDNLVANASGRGGGTASVVDGQALLTATQHVKASAMREIMIECPNVRWTDIGGQEDLKHKLRQIIDWPIHHPEVFARLGIKPPRGLLMFGPPGCSKTMIAKAIATESRLNFLSIKGSELFSMWVGESERAVRDLFRRARQVAPSIIFFDEIDAIGGERSGEGGSGGSSVKERVLAQLLTEMDGVSVLKDVRIVAATNRPDLIDRALMRPGRLDRIVYVRLPDEVAREEIFRIKLKTIPTAANVDVRELVRRSAGCSGSEIEAICQEAALRGLEDSFDVQTIDWSHFEHALQLVRPRTSPDLLRLYDDYLKQHQ</sequence>
<dbReference type="EMBL" id="GGFM01003885">
    <property type="protein sequence ID" value="MBW24636.1"/>
    <property type="molecule type" value="Transcribed_RNA"/>
</dbReference>
<name>A0A2M3Z7Y6_9DIPT</name>
<evidence type="ECO:0000313" key="5">
    <source>
        <dbReference type="EMBL" id="MBW24636.1"/>
    </source>
</evidence>
<dbReference type="Pfam" id="PF00004">
    <property type="entry name" value="AAA"/>
    <property type="match status" value="2"/>
</dbReference>
<dbReference type="Gene3D" id="3.40.50.300">
    <property type="entry name" value="P-loop containing nucleotide triphosphate hydrolases"/>
    <property type="match status" value="2"/>
</dbReference>
<protein>
    <submittedName>
        <fullName evidence="5">Putative aaa+-type atpase</fullName>
    </submittedName>
</protein>
<evidence type="ECO:0000256" key="3">
    <source>
        <dbReference type="ARBA" id="ARBA00022840"/>
    </source>
</evidence>
<evidence type="ECO:0000256" key="2">
    <source>
        <dbReference type="ARBA" id="ARBA00022741"/>
    </source>
</evidence>
<dbReference type="PROSITE" id="PS00674">
    <property type="entry name" value="AAA"/>
    <property type="match status" value="1"/>
</dbReference>